<keyword evidence="4" id="KW-1185">Reference proteome</keyword>
<accession>A0A1H2VCA2</accession>
<dbReference type="STRING" id="1122204.SAMN05421781_2023"/>
<dbReference type="PANTHER" id="PTHR37828:SF1">
    <property type="entry name" value="YCII-RELATED DOMAIN-CONTAINING PROTEIN"/>
    <property type="match status" value="1"/>
</dbReference>
<dbReference type="EMBL" id="FNNC01000004">
    <property type="protein sequence ID" value="SDW65947.1"/>
    <property type="molecule type" value="Genomic_DNA"/>
</dbReference>
<dbReference type="Gene3D" id="3.30.70.1060">
    <property type="entry name" value="Dimeric alpha+beta barrel"/>
    <property type="match status" value="1"/>
</dbReference>
<evidence type="ECO:0000313" key="3">
    <source>
        <dbReference type="EMBL" id="SDW65947.1"/>
    </source>
</evidence>
<dbReference type="OrthoDB" id="162319at2"/>
<dbReference type="Pfam" id="PF03795">
    <property type="entry name" value="YCII"/>
    <property type="match status" value="1"/>
</dbReference>
<organism evidence="3 4">
    <name type="scientific">Marinococcus luteus</name>
    <dbReference type="NCBI Taxonomy" id="1122204"/>
    <lineage>
        <taxon>Bacteria</taxon>
        <taxon>Bacillati</taxon>
        <taxon>Bacillota</taxon>
        <taxon>Bacilli</taxon>
        <taxon>Bacillales</taxon>
        <taxon>Bacillaceae</taxon>
        <taxon>Marinococcus</taxon>
    </lineage>
</organism>
<name>A0A1H2VCA2_9BACI</name>
<protein>
    <submittedName>
        <fullName evidence="3">Uncharacterized conserved protein YciI, contains a putative active-site phosphohistidine</fullName>
    </submittedName>
</protein>
<dbReference type="Proteomes" id="UP000199488">
    <property type="component" value="Unassembled WGS sequence"/>
</dbReference>
<reference evidence="3 4" key="1">
    <citation type="submission" date="2016-10" db="EMBL/GenBank/DDBJ databases">
        <authorList>
            <person name="de Groot N.N."/>
        </authorList>
    </citation>
    <scope>NUCLEOTIDE SEQUENCE [LARGE SCALE GENOMIC DNA]</scope>
    <source>
        <strain evidence="3 4">DSM 23126</strain>
    </source>
</reference>
<feature type="domain" description="YCII-related" evidence="2">
    <location>
        <begin position="6"/>
        <end position="82"/>
    </location>
</feature>
<dbReference type="AlphaFoldDB" id="A0A1H2VCA2"/>
<comment type="similarity">
    <text evidence="1">Belongs to the YciI family.</text>
</comment>
<sequence length="93" mass="10976">MKIFAVLLTMRDEEKSQKFRSQHLKFLEDEELNGNVLAYGRFVDGAGGLIMYRGEEEEAVREIVEQDPYIQLGARDYHMHEWDMKSHVWTKGK</sequence>
<dbReference type="InterPro" id="IPR005545">
    <property type="entry name" value="YCII"/>
</dbReference>
<dbReference type="RefSeq" id="WP_091614523.1">
    <property type="nucleotide sequence ID" value="NZ_FNNC01000004.1"/>
</dbReference>
<gene>
    <name evidence="3" type="ORF">SAMN05421781_2023</name>
</gene>
<dbReference type="SUPFAM" id="SSF54909">
    <property type="entry name" value="Dimeric alpha+beta barrel"/>
    <property type="match status" value="1"/>
</dbReference>
<evidence type="ECO:0000259" key="2">
    <source>
        <dbReference type="Pfam" id="PF03795"/>
    </source>
</evidence>
<evidence type="ECO:0000256" key="1">
    <source>
        <dbReference type="ARBA" id="ARBA00007689"/>
    </source>
</evidence>
<dbReference type="PANTHER" id="PTHR37828">
    <property type="entry name" value="GSR2449 PROTEIN"/>
    <property type="match status" value="1"/>
</dbReference>
<evidence type="ECO:0000313" key="4">
    <source>
        <dbReference type="Proteomes" id="UP000199488"/>
    </source>
</evidence>
<proteinExistence type="inferred from homology"/>
<dbReference type="InterPro" id="IPR011008">
    <property type="entry name" value="Dimeric_a/b-barrel"/>
</dbReference>